<sequence>MSQSQTEPDTNAVGTTSRQSPYRDPEDGAQGGRGLFEYFAYLTGLNSNPSRSSDLWVAARPSGVPGGGPGGRVVTVVVSFPAGSECELQESVVAVAGCAL</sequence>
<name>A0A843VPV5_COLES</name>
<protein>
    <submittedName>
        <fullName evidence="2">Uncharacterized protein</fullName>
    </submittedName>
</protein>
<gene>
    <name evidence="2" type="ORF">Taro_033871</name>
</gene>
<reference evidence="2" key="1">
    <citation type="submission" date="2017-07" db="EMBL/GenBank/DDBJ databases">
        <title>Taro Niue Genome Assembly and Annotation.</title>
        <authorList>
            <person name="Atibalentja N."/>
            <person name="Keating K."/>
            <person name="Fields C.J."/>
        </authorList>
    </citation>
    <scope>NUCLEOTIDE SEQUENCE</scope>
    <source>
        <strain evidence="2">Niue_2</strain>
        <tissue evidence="2">Leaf</tissue>
    </source>
</reference>
<feature type="compositionally biased region" description="Polar residues" evidence="1">
    <location>
        <begin position="1"/>
        <end position="20"/>
    </location>
</feature>
<dbReference type="AlphaFoldDB" id="A0A843VPV5"/>
<dbReference type="EMBL" id="NMUH01002624">
    <property type="protein sequence ID" value="MQM01123.1"/>
    <property type="molecule type" value="Genomic_DNA"/>
</dbReference>
<organism evidence="2 3">
    <name type="scientific">Colocasia esculenta</name>
    <name type="common">Wild taro</name>
    <name type="synonym">Arum esculentum</name>
    <dbReference type="NCBI Taxonomy" id="4460"/>
    <lineage>
        <taxon>Eukaryota</taxon>
        <taxon>Viridiplantae</taxon>
        <taxon>Streptophyta</taxon>
        <taxon>Embryophyta</taxon>
        <taxon>Tracheophyta</taxon>
        <taxon>Spermatophyta</taxon>
        <taxon>Magnoliopsida</taxon>
        <taxon>Liliopsida</taxon>
        <taxon>Araceae</taxon>
        <taxon>Aroideae</taxon>
        <taxon>Colocasieae</taxon>
        <taxon>Colocasia</taxon>
    </lineage>
</organism>
<proteinExistence type="predicted"/>
<comment type="caution">
    <text evidence="2">The sequence shown here is derived from an EMBL/GenBank/DDBJ whole genome shotgun (WGS) entry which is preliminary data.</text>
</comment>
<keyword evidence="3" id="KW-1185">Reference proteome</keyword>
<evidence type="ECO:0000313" key="3">
    <source>
        <dbReference type="Proteomes" id="UP000652761"/>
    </source>
</evidence>
<accession>A0A843VPV5</accession>
<evidence type="ECO:0000256" key="1">
    <source>
        <dbReference type="SAM" id="MobiDB-lite"/>
    </source>
</evidence>
<feature type="region of interest" description="Disordered" evidence="1">
    <location>
        <begin position="1"/>
        <end position="31"/>
    </location>
</feature>
<evidence type="ECO:0000313" key="2">
    <source>
        <dbReference type="EMBL" id="MQM01123.1"/>
    </source>
</evidence>
<dbReference type="Proteomes" id="UP000652761">
    <property type="component" value="Unassembled WGS sequence"/>
</dbReference>